<gene>
    <name evidence="2" type="ORF">OIU79_029452</name>
</gene>
<organism evidence="2 3">
    <name type="scientific">Salix purpurea</name>
    <name type="common">Purple osier willow</name>
    <dbReference type="NCBI Taxonomy" id="77065"/>
    <lineage>
        <taxon>Eukaryota</taxon>
        <taxon>Viridiplantae</taxon>
        <taxon>Streptophyta</taxon>
        <taxon>Embryophyta</taxon>
        <taxon>Tracheophyta</taxon>
        <taxon>Spermatophyta</taxon>
        <taxon>Magnoliopsida</taxon>
        <taxon>eudicotyledons</taxon>
        <taxon>Gunneridae</taxon>
        <taxon>Pentapetalae</taxon>
        <taxon>rosids</taxon>
        <taxon>fabids</taxon>
        <taxon>Malpighiales</taxon>
        <taxon>Salicaceae</taxon>
        <taxon>Saliceae</taxon>
        <taxon>Salix</taxon>
    </lineage>
</organism>
<feature type="chain" id="PRO_5040238189" evidence="1">
    <location>
        <begin position="33"/>
        <end position="144"/>
    </location>
</feature>
<reference evidence="2" key="1">
    <citation type="submission" date="2022-11" db="EMBL/GenBank/DDBJ databases">
        <authorList>
            <person name="Hyden B.L."/>
            <person name="Feng K."/>
            <person name="Yates T."/>
            <person name="Jawdy S."/>
            <person name="Smart L.B."/>
            <person name="Muchero W."/>
        </authorList>
    </citation>
    <scope>NUCLEOTIDE SEQUENCE</scope>
    <source>
        <tissue evidence="2">Shoot tip</tissue>
    </source>
</reference>
<dbReference type="EMBL" id="JAPFFK010000008">
    <property type="protein sequence ID" value="KAJ6748344.1"/>
    <property type="molecule type" value="Genomic_DNA"/>
</dbReference>
<keyword evidence="1" id="KW-0732">Signal</keyword>
<evidence type="ECO:0000313" key="3">
    <source>
        <dbReference type="Proteomes" id="UP001151532"/>
    </source>
</evidence>
<sequence>MMTRSQQYPARLFMITVILILLSLNSVPSISAHFFPSNVSIPEDMLKNATSNPWSFFHQLSGCHAGEKYDGLAKLKSYFQYFGYIPDSLSNFTQMLYGSNPNYNGSSTASVREKETGSSGGHRRHSTWDLSGFIVAVGFVLLFL</sequence>
<keyword evidence="3" id="KW-1185">Reference proteome</keyword>
<accession>A0A9Q0VGP9</accession>
<protein>
    <submittedName>
        <fullName evidence="2">MATRIX METALLOPROTEINASE</fullName>
    </submittedName>
</protein>
<evidence type="ECO:0000256" key="1">
    <source>
        <dbReference type="SAM" id="SignalP"/>
    </source>
</evidence>
<feature type="signal peptide" evidence="1">
    <location>
        <begin position="1"/>
        <end position="32"/>
    </location>
</feature>
<dbReference type="AlphaFoldDB" id="A0A9Q0VGP9"/>
<dbReference type="Proteomes" id="UP001151532">
    <property type="component" value="Chromosome 12"/>
</dbReference>
<reference evidence="2" key="2">
    <citation type="journal article" date="2023" name="Int. J. Mol. Sci.">
        <title>De Novo Assembly and Annotation of 11 Diverse Shrub Willow (Salix) Genomes Reveals Novel Gene Organization in Sex-Linked Regions.</title>
        <authorList>
            <person name="Hyden B."/>
            <person name="Feng K."/>
            <person name="Yates T.B."/>
            <person name="Jawdy S."/>
            <person name="Cereghino C."/>
            <person name="Smart L.B."/>
            <person name="Muchero W."/>
        </authorList>
    </citation>
    <scope>NUCLEOTIDE SEQUENCE</scope>
    <source>
        <tissue evidence="2">Shoot tip</tissue>
    </source>
</reference>
<proteinExistence type="predicted"/>
<comment type="caution">
    <text evidence="2">The sequence shown here is derived from an EMBL/GenBank/DDBJ whole genome shotgun (WGS) entry which is preliminary data.</text>
</comment>
<evidence type="ECO:0000313" key="2">
    <source>
        <dbReference type="EMBL" id="KAJ6748344.1"/>
    </source>
</evidence>
<name>A0A9Q0VGP9_SALPP</name>